<dbReference type="InterPro" id="IPR004245">
    <property type="entry name" value="DUF229"/>
</dbReference>
<evidence type="ECO:0000313" key="3">
    <source>
        <dbReference type="Proteomes" id="UP000274756"/>
    </source>
</evidence>
<dbReference type="Gene3D" id="3.40.720.10">
    <property type="entry name" value="Alkaline Phosphatase, subunit A"/>
    <property type="match status" value="1"/>
</dbReference>
<dbReference type="Pfam" id="PF02995">
    <property type="entry name" value="DUF229"/>
    <property type="match status" value="1"/>
</dbReference>
<dbReference type="STRING" id="318479.A0A158Q4T9"/>
<protein>
    <submittedName>
        <fullName evidence="4">Sulfatase domain-containing protein</fullName>
    </submittedName>
</protein>
<gene>
    <name evidence="1" type="ORF">DME_LOCUS748</name>
</gene>
<accession>A0A158Q4T9</accession>
<proteinExistence type="predicted"/>
<dbReference type="OrthoDB" id="413313at2759"/>
<dbReference type="AlphaFoldDB" id="A0A158Q4T9"/>
<dbReference type="SUPFAM" id="SSF53649">
    <property type="entry name" value="Alkaline phosphatase-like"/>
    <property type="match status" value="1"/>
</dbReference>
<evidence type="ECO:0000313" key="1">
    <source>
        <dbReference type="EMBL" id="VDN50775.1"/>
    </source>
</evidence>
<dbReference type="Proteomes" id="UP000038040">
    <property type="component" value="Unplaced"/>
</dbReference>
<reference evidence="1 3" key="2">
    <citation type="submission" date="2018-11" db="EMBL/GenBank/DDBJ databases">
        <authorList>
            <consortium name="Pathogen Informatics"/>
        </authorList>
    </citation>
    <scope>NUCLEOTIDE SEQUENCE [LARGE SCALE GENOMIC DNA]</scope>
</reference>
<evidence type="ECO:0000313" key="4">
    <source>
        <dbReference type="WBParaSite" id="DME_0000570301-mRNA-1"/>
    </source>
</evidence>
<dbReference type="PANTHER" id="PTHR10974:SF6">
    <property type="entry name" value="PROTEIN CBG19234"/>
    <property type="match status" value="1"/>
</dbReference>
<name>A0A158Q4T9_DRAME</name>
<evidence type="ECO:0000313" key="2">
    <source>
        <dbReference type="Proteomes" id="UP000038040"/>
    </source>
</evidence>
<dbReference type="Proteomes" id="UP000274756">
    <property type="component" value="Unassembled WGS sequence"/>
</dbReference>
<dbReference type="EMBL" id="UYYG01000007">
    <property type="protein sequence ID" value="VDN50775.1"/>
    <property type="molecule type" value="Genomic_DNA"/>
</dbReference>
<dbReference type="WBParaSite" id="DME_0000570301-mRNA-1">
    <property type="protein sequence ID" value="DME_0000570301-mRNA-1"/>
    <property type="gene ID" value="DME_0000570301"/>
</dbReference>
<sequence length="525" mass="60892">MVPKRTLMRDSIDEWSLLENDCKLPIIAPDEADLRNYIEHYGYECPKPIHCNTNQPNIVFLDANGKIVVNKELEQWRRPSVPHFKCFYRAIGGALFPNITTYEWLTEQIEIPLNEPTIVPYEQFVVQCYNKTLIALINDIPQYNDSKIYERAFATFPRKTKAERPSLSILVLDSVAHNQFLRHMKRTLTFMKKIGFVFLEGYTKIGDNSAVNLLPVLAGKTILPQIGGNGEEVVANGEIVDLESEQFLWNFMKEQRCITMLNDDILDLRRGLFHYPRESFVGFKQSPTHYYFRPFHLFNTRHTIRPGGQCTSSGQTNVESYLDIWESFSMKFKNICHFSFNFLTGLTHDEPSFVEAIDKSLSTALKRLFASDLMENTVFVIMGDHGNRISSIQRSYVGRIEERSPLFTIKLPEKFTQLHYNKYQNLLQNSKRNFDIYQTLKDIAKGQFRRNRPYKQRKGRGISLLDEVVSTKRTCSDAGIPPNFCLCMDSQPLAEVSKHQSSTRNILPGDALTYYYERSVMQRKE</sequence>
<keyword evidence="3" id="KW-1185">Reference proteome</keyword>
<dbReference type="InterPro" id="IPR017850">
    <property type="entry name" value="Alkaline_phosphatase_core_sf"/>
</dbReference>
<dbReference type="PANTHER" id="PTHR10974">
    <property type="entry name" value="FI08016P-RELATED"/>
    <property type="match status" value="1"/>
</dbReference>
<dbReference type="GO" id="GO:0005615">
    <property type="term" value="C:extracellular space"/>
    <property type="evidence" value="ECO:0007669"/>
    <property type="project" value="TreeGrafter"/>
</dbReference>
<reference evidence="4" key="1">
    <citation type="submission" date="2016-04" db="UniProtKB">
        <authorList>
            <consortium name="WormBaseParasite"/>
        </authorList>
    </citation>
    <scope>IDENTIFICATION</scope>
</reference>
<dbReference type="CDD" id="cd16021">
    <property type="entry name" value="ALP_like"/>
    <property type="match status" value="1"/>
</dbReference>
<organism evidence="2 4">
    <name type="scientific">Dracunculus medinensis</name>
    <name type="common">Guinea worm</name>
    <dbReference type="NCBI Taxonomy" id="318479"/>
    <lineage>
        <taxon>Eukaryota</taxon>
        <taxon>Metazoa</taxon>
        <taxon>Ecdysozoa</taxon>
        <taxon>Nematoda</taxon>
        <taxon>Chromadorea</taxon>
        <taxon>Rhabditida</taxon>
        <taxon>Spirurina</taxon>
        <taxon>Dracunculoidea</taxon>
        <taxon>Dracunculidae</taxon>
        <taxon>Dracunculus</taxon>
    </lineage>
</organism>